<comment type="caution">
    <text evidence="1">The sequence shown here is derived from an EMBL/GenBank/DDBJ whole genome shotgun (WGS) entry which is preliminary data.</text>
</comment>
<evidence type="ECO:0000313" key="1">
    <source>
        <dbReference type="EMBL" id="MZK08980.1"/>
    </source>
</evidence>
<evidence type="ECO:0000313" key="2">
    <source>
        <dbReference type="Proteomes" id="UP000449249"/>
    </source>
</evidence>
<sequence length="569" mass="62091">MEGIDLSFPSYAQHERMAAALEAIALNGGQNSAEALDAACRQLLDGTNTTRVFWSWYPRALAAGETDKYKLLSRFATAAAQAWNGKTYTLRSYDPSVSGITKMTPMDDLADKAAAQLCTENTEAVEDWADEDPMTWYIRANALSLEDGTMNITYFEGEDGFDITGEDAPVYTFALALWIKEWNDGAYDYISFRTTRGSGYYPDAGDVDPKNKKRLITWHATFPGGLDSKGALTSGAGIKAYNFASATAGIQKARQKTIYEGLWNDCDTRWILRMWQLRHFDLENSNIAEGCTNYNYQYMAALPEENVKRVLLSASQAAGFIVGSTVSVGDMGAQSNKDRWNAWMRNLADLVKVSSIEKVTVNGTEYTAINLDISGTITTTATTCISTMPWHSGATEALPGHKDGCTFSLTAGKTPLRVAGVEVLDGSYTIGLDPLYDTTANEAGGFDYTVYQCRDSQKLSGSITADYEDTGIVYSGMPSGWNYVKAFIKSKLGVLFPKLIGGSSTTYFKSAFYGTLSAGVRCPWRFAVLYYGGTAGLAAEDGHAAPGDSYWYSRPRLCGAGKKRGEWSA</sequence>
<protein>
    <submittedName>
        <fullName evidence="1">Uncharacterized protein</fullName>
    </submittedName>
</protein>
<dbReference type="EMBL" id="WWSH01000001">
    <property type="protein sequence ID" value="MZK08980.1"/>
    <property type="molecule type" value="Genomic_DNA"/>
</dbReference>
<accession>A0A6N9JSK2</accession>
<reference evidence="1 2" key="1">
    <citation type="journal article" date="2019" name="Nat. Med.">
        <title>A library of human gut bacterial isolates paired with longitudinal multiomics data enables mechanistic microbiome research.</title>
        <authorList>
            <person name="Poyet M."/>
            <person name="Groussin M."/>
            <person name="Gibbons S.M."/>
            <person name="Avila-Pacheco J."/>
            <person name="Jiang X."/>
            <person name="Kearney S.M."/>
            <person name="Perrotta A.R."/>
            <person name="Berdy B."/>
            <person name="Zhao S."/>
            <person name="Lieberman T.D."/>
            <person name="Swanson P.K."/>
            <person name="Smith M."/>
            <person name="Roesemann S."/>
            <person name="Alexander J.E."/>
            <person name="Rich S.A."/>
            <person name="Livny J."/>
            <person name="Vlamakis H."/>
            <person name="Clish C."/>
            <person name="Bullock K."/>
            <person name="Deik A."/>
            <person name="Scott J."/>
            <person name="Pierce K.A."/>
            <person name="Xavier R.J."/>
            <person name="Alm E.J."/>
        </authorList>
    </citation>
    <scope>NUCLEOTIDE SEQUENCE [LARGE SCALE GENOMIC DNA]</scope>
    <source>
        <strain evidence="1 2">BIOML-A1</strain>
    </source>
</reference>
<organism evidence="1 2">
    <name type="scientific">Dorea longicatena</name>
    <dbReference type="NCBI Taxonomy" id="88431"/>
    <lineage>
        <taxon>Bacteria</taxon>
        <taxon>Bacillati</taxon>
        <taxon>Bacillota</taxon>
        <taxon>Clostridia</taxon>
        <taxon>Lachnospirales</taxon>
        <taxon>Lachnospiraceae</taxon>
        <taxon>Dorea</taxon>
    </lineage>
</organism>
<dbReference type="RefSeq" id="WP_161169753.1">
    <property type="nucleotide sequence ID" value="NZ_WWSF01000002.1"/>
</dbReference>
<name>A0A6N9JSK2_9FIRM</name>
<dbReference type="Proteomes" id="UP000449249">
    <property type="component" value="Unassembled WGS sequence"/>
</dbReference>
<proteinExistence type="predicted"/>
<dbReference type="AlphaFoldDB" id="A0A6N9JSK2"/>
<gene>
    <name evidence="1" type="ORF">GT576_01140</name>
</gene>